<dbReference type="OrthoDB" id="809632at2759"/>
<dbReference type="InterPro" id="IPR051397">
    <property type="entry name" value="Zn-ADH-like_protein"/>
</dbReference>
<dbReference type="AlphaFoldDB" id="A0A0F2MC69"/>
<dbReference type="VEuPathDB" id="FungiDB:SPSK_01868"/>
<dbReference type="InterPro" id="IPR036291">
    <property type="entry name" value="NAD(P)-bd_dom_sf"/>
</dbReference>
<dbReference type="Gene3D" id="3.90.180.10">
    <property type="entry name" value="Medium-chain alcohol dehydrogenases, catalytic domain"/>
    <property type="match status" value="1"/>
</dbReference>
<dbReference type="PANTHER" id="PTHR43677:SF11">
    <property type="entry name" value="ZINC-CONTAINING ALCOHOL DEHYDROGENASE"/>
    <property type="match status" value="1"/>
</dbReference>
<dbReference type="PANTHER" id="PTHR43677">
    <property type="entry name" value="SHORT-CHAIN DEHYDROGENASE/REDUCTASE"/>
    <property type="match status" value="1"/>
</dbReference>
<dbReference type="SUPFAM" id="SSF50129">
    <property type="entry name" value="GroES-like"/>
    <property type="match status" value="1"/>
</dbReference>
<dbReference type="EMBL" id="AXCR01000005">
    <property type="protein sequence ID" value="KJR87237.1"/>
    <property type="molecule type" value="Genomic_DNA"/>
</dbReference>
<dbReference type="InterPro" id="IPR011032">
    <property type="entry name" value="GroES-like_sf"/>
</dbReference>
<reference evidence="1 2" key="1">
    <citation type="journal article" date="2014" name="BMC Genomics">
        <title>Comparative genomics of the major fungal agents of human and animal Sporotrichosis: Sporothrix schenckii and Sporothrix brasiliensis.</title>
        <authorList>
            <person name="Teixeira M.M."/>
            <person name="de Almeida L.G."/>
            <person name="Kubitschek-Barreira P."/>
            <person name="Alves F.L."/>
            <person name="Kioshima E.S."/>
            <person name="Abadio A.K."/>
            <person name="Fernandes L."/>
            <person name="Derengowski L.S."/>
            <person name="Ferreira K.S."/>
            <person name="Souza R.C."/>
            <person name="Ruiz J.C."/>
            <person name="de Andrade N.C."/>
            <person name="Paes H.C."/>
            <person name="Nicola A.M."/>
            <person name="Albuquerque P."/>
            <person name="Gerber A.L."/>
            <person name="Martins V.P."/>
            <person name="Peconick L.D."/>
            <person name="Neto A.V."/>
            <person name="Chaucanez C.B."/>
            <person name="Silva P.A."/>
            <person name="Cunha O.L."/>
            <person name="de Oliveira F.F."/>
            <person name="dos Santos T.C."/>
            <person name="Barros A.L."/>
            <person name="Soares M.A."/>
            <person name="de Oliveira L.M."/>
            <person name="Marini M.M."/>
            <person name="Villalobos-Duno H."/>
            <person name="Cunha M.M."/>
            <person name="de Hoog S."/>
            <person name="da Silveira J.F."/>
            <person name="Henrissat B."/>
            <person name="Nino-Vega G.A."/>
            <person name="Cisalpino P.S."/>
            <person name="Mora-Montes H.M."/>
            <person name="Almeida S.R."/>
            <person name="Stajich J.E."/>
            <person name="Lopes-Bezerra L.M."/>
            <person name="Vasconcelos A.T."/>
            <person name="Felipe M.S."/>
        </authorList>
    </citation>
    <scope>NUCLEOTIDE SEQUENCE [LARGE SCALE GENOMIC DNA]</scope>
    <source>
        <strain evidence="1 2">1099-18</strain>
    </source>
</reference>
<dbReference type="GeneID" id="27664044"/>
<name>A0A0F2MC69_SPOSC</name>
<gene>
    <name evidence="1" type="ORF">SPSK_01868</name>
</gene>
<dbReference type="SUPFAM" id="SSF51735">
    <property type="entry name" value="NAD(P)-binding Rossmann-fold domains"/>
    <property type="match status" value="1"/>
</dbReference>
<dbReference type="Proteomes" id="UP000033710">
    <property type="component" value="Unassembled WGS sequence"/>
</dbReference>
<accession>A0A0F2MC69</accession>
<organism evidence="1 2">
    <name type="scientific">Sporothrix schenckii 1099-18</name>
    <dbReference type="NCBI Taxonomy" id="1397361"/>
    <lineage>
        <taxon>Eukaryota</taxon>
        <taxon>Fungi</taxon>
        <taxon>Dikarya</taxon>
        <taxon>Ascomycota</taxon>
        <taxon>Pezizomycotina</taxon>
        <taxon>Sordariomycetes</taxon>
        <taxon>Sordariomycetidae</taxon>
        <taxon>Ophiostomatales</taxon>
        <taxon>Ophiostomataceae</taxon>
        <taxon>Sporothrix</taxon>
    </lineage>
</organism>
<reference evidence="1 2" key="2">
    <citation type="journal article" date="2015" name="Eukaryot. Cell">
        <title>Asexual propagation of a virulent clone complex in a human and feline outbreak of sporotrichosis.</title>
        <authorList>
            <person name="Teixeira Mde M."/>
            <person name="Rodrigues A.M."/>
            <person name="Tsui C.K."/>
            <person name="de Almeida L.G."/>
            <person name="Van Diepeningen A.D."/>
            <person name="van den Ende B.G."/>
            <person name="Fernandes G.F."/>
            <person name="Kano R."/>
            <person name="Hamelin R.C."/>
            <person name="Lopes-Bezerra L.M."/>
            <person name="Vasconcelos A.T."/>
            <person name="de Hoog S."/>
            <person name="de Camargo Z.P."/>
            <person name="Felipe M.S."/>
        </authorList>
    </citation>
    <scope>NUCLEOTIDE SEQUENCE [LARGE SCALE GENOMIC DNA]</scope>
    <source>
        <strain evidence="1 2">1099-18</strain>
    </source>
</reference>
<sequence length="318" mass="33184">MHYAQVQAFGQPPQYLEGPDLPEPTGNQIRLKVLASAVHRLVQMRAKGQHFSATSAPLDPSSDGVAVDEATGQVYYVGTFAAPLFAEYANVDKARLVPLPAGADPVTVAALANPVQSSWMSLAARVNRDVLPKDFSVLILGVTGTSGRAAVDVARQFGAGTVVGAGRRAAPLQALVADKVLDAYLVLDDATLAAATRALGHVDVVLDYVWGAQAATVLNNLQPGAAVTQYVNIGTTAQEETLALSAQTLRSKNLTLSGAAPGSYTLAAAGKELPAIVAMAASLPKPADVVPYPLSEVARVWDTDEARKKRLVLLPETS</sequence>
<dbReference type="Gene3D" id="3.40.50.720">
    <property type="entry name" value="NAD(P)-binding Rossmann-like Domain"/>
    <property type="match status" value="1"/>
</dbReference>
<evidence type="ECO:0000313" key="1">
    <source>
        <dbReference type="EMBL" id="KJR87237.1"/>
    </source>
</evidence>
<dbReference type="GO" id="GO:0016491">
    <property type="term" value="F:oxidoreductase activity"/>
    <property type="evidence" value="ECO:0007669"/>
    <property type="project" value="TreeGrafter"/>
</dbReference>
<proteinExistence type="predicted"/>
<dbReference type="RefSeq" id="XP_016589913.1">
    <property type="nucleotide sequence ID" value="XM_016728767.1"/>
</dbReference>
<evidence type="ECO:0000313" key="2">
    <source>
        <dbReference type="Proteomes" id="UP000033710"/>
    </source>
</evidence>
<protein>
    <submittedName>
        <fullName evidence="1">NADPH2:quinone reductase</fullName>
    </submittedName>
</protein>
<dbReference type="KEGG" id="ssck:SPSK_01868"/>
<comment type="caution">
    <text evidence="1">The sequence shown here is derived from an EMBL/GenBank/DDBJ whole genome shotgun (WGS) entry which is preliminary data.</text>
</comment>